<evidence type="ECO:0000256" key="2">
    <source>
        <dbReference type="ARBA" id="ARBA00022679"/>
    </source>
</evidence>
<sequence>MKNVLIIGAGVLDVLVRPVKPEVFEKGSVPVEDIRFSTGGDGLNEATVLARLLADERKNNEKAVRLLTLTGKDQAGEMILSHCGREGICTELSVSEEGLSTGINIVMIQENGERSFFTNPKSSLRRLSIEHMPESFPEDVKILSFASIFVSPLFTGKELAELFRRAREQGICICADMTKRKNNETIRDIGDALSMVDHLFANGEEAGLLTGKTAAEDMAEELWRCGVKNVIIKCGGAGCFVRNGQTAQWFPAVKDTICVDTTGAGDSFAAGFLSGLAEEVPLLECIRRGNACGSLAVEKQGACRGIRNRAQMEERMKKLQY</sequence>
<accession>A0A9D2DTR4</accession>
<dbReference type="AlphaFoldDB" id="A0A9D2DTR4"/>
<reference evidence="6" key="2">
    <citation type="submission" date="2021-04" db="EMBL/GenBank/DDBJ databases">
        <authorList>
            <person name="Gilroy R."/>
        </authorList>
    </citation>
    <scope>NUCLEOTIDE SEQUENCE</scope>
    <source>
        <strain evidence="6">14324</strain>
    </source>
</reference>
<dbReference type="EMBL" id="DXBU01000141">
    <property type="protein sequence ID" value="HIZ23196.1"/>
    <property type="molecule type" value="Genomic_DNA"/>
</dbReference>
<dbReference type="GO" id="GO:0006796">
    <property type="term" value="P:phosphate-containing compound metabolic process"/>
    <property type="evidence" value="ECO:0007669"/>
    <property type="project" value="UniProtKB-ARBA"/>
</dbReference>
<comment type="similarity">
    <text evidence="1 4">Belongs to the carbohydrate kinase PfkB family.</text>
</comment>
<proteinExistence type="inferred from homology"/>
<gene>
    <name evidence="6" type="ORF">IAA21_10440</name>
</gene>
<dbReference type="InterPro" id="IPR011611">
    <property type="entry name" value="PfkB_dom"/>
</dbReference>
<dbReference type="PROSITE" id="PS00584">
    <property type="entry name" value="PFKB_KINASES_2"/>
    <property type="match status" value="1"/>
</dbReference>
<protein>
    <submittedName>
        <fullName evidence="6">Carbohydrate kinase family protein</fullName>
    </submittedName>
</protein>
<evidence type="ECO:0000256" key="4">
    <source>
        <dbReference type="RuleBase" id="RU003704"/>
    </source>
</evidence>
<dbReference type="InterPro" id="IPR002173">
    <property type="entry name" value="Carboh/pur_kinase_PfkB_CS"/>
</dbReference>
<dbReference type="Pfam" id="PF00294">
    <property type="entry name" value="PfkB"/>
    <property type="match status" value="1"/>
</dbReference>
<evidence type="ECO:0000259" key="5">
    <source>
        <dbReference type="Pfam" id="PF00294"/>
    </source>
</evidence>
<evidence type="ECO:0000313" key="7">
    <source>
        <dbReference type="Proteomes" id="UP000824041"/>
    </source>
</evidence>
<dbReference type="GO" id="GO:0005829">
    <property type="term" value="C:cytosol"/>
    <property type="evidence" value="ECO:0007669"/>
    <property type="project" value="TreeGrafter"/>
</dbReference>
<dbReference type="CDD" id="cd01166">
    <property type="entry name" value="KdgK"/>
    <property type="match status" value="1"/>
</dbReference>
<comment type="caution">
    <text evidence="6">The sequence shown here is derived from an EMBL/GenBank/DDBJ whole genome shotgun (WGS) entry which is preliminary data.</text>
</comment>
<feature type="domain" description="Carbohydrate kinase PfkB" evidence="5">
    <location>
        <begin position="2"/>
        <end position="305"/>
    </location>
</feature>
<dbReference type="InterPro" id="IPR002139">
    <property type="entry name" value="Ribo/fructo_kinase"/>
</dbReference>
<dbReference type="PANTHER" id="PTHR10584:SF166">
    <property type="entry name" value="RIBOKINASE"/>
    <property type="match status" value="1"/>
</dbReference>
<evidence type="ECO:0000256" key="3">
    <source>
        <dbReference type="ARBA" id="ARBA00022777"/>
    </source>
</evidence>
<evidence type="ECO:0000313" key="6">
    <source>
        <dbReference type="EMBL" id="HIZ23196.1"/>
    </source>
</evidence>
<dbReference type="SUPFAM" id="SSF53613">
    <property type="entry name" value="Ribokinase-like"/>
    <property type="match status" value="1"/>
</dbReference>
<dbReference type="InterPro" id="IPR029056">
    <property type="entry name" value="Ribokinase-like"/>
</dbReference>
<dbReference type="Gene3D" id="3.40.1190.20">
    <property type="match status" value="1"/>
</dbReference>
<dbReference type="PANTHER" id="PTHR10584">
    <property type="entry name" value="SUGAR KINASE"/>
    <property type="match status" value="1"/>
</dbReference>
<name>A0A9D2DTR4_9FIRM</name>
<keyword evidence="3 4" id="KW-0418">Kinase</keyword>
<dbReference type="Proteomes" id="UP000824041">
    <property type="component" value="Unassembled WGS sequence"/>
</dbReference>
<keyword evidence="2 4" id="KW-0808">Transferase</keyword>
<dbReference type="GO" id="GO:0016301">
    <property type="term" value="F:kinase activity"/>
    <property type="evidence" value="ECO:0007669"/>
    <property type="project" value="UniProtKB-KW"/>
</dbReference>
<organism evidence="6 7">
    <name type="scientific">Candidatus Blautia faecigallinarum</name>
    <dbReference type="NCBI Taxonomy" id="2838488"/>
    <lineage>
        <taxon>Bacteria</taxon>
        <taxon>Bacillati</taxon>
        <taxon>Bacillota</taxon>
        <taxon>Clostridia</taxon>
        <taxon>Lachnospirales</taxon>
        <taxon>Lachnospiraceae</taxon>
        <taxon>Blautia</taxon>
    </lineage>
</organism>
<reference evidence="6" key="1">
    <citation type="journal article" date="2021" name="PeerJ">
        <title>Extensive microbial diversity within the chicken gut microbiome revealed by metagenomics and culture.</title>
        <authorList>
            <person name="Gilroy R."/>
            <person name="Ravi A."/>
            <person name="Getino M."/>
            <person name="Pursley I."/>
            <person name="Horton D.L."/>
            <person name="Alikhan N.F."/>
            <person name="Baker D."/>
            <person name="Gharbi K."/>
            <person name="Hall N."/>
            <person name="Watson M."/>
            <person name="Adriaenssens E.M."/>
            <person name="Foster-Nyarko E."/>
            <person name="Jarju S."/>
            <person name="Secka A."/>
            <person name="Antonio M."/>
            <person name="Oren A."/>
            <person name="Chaudhuri R.R."/>
            <person name="La Ragione R."/>
            <person name="Hildebrand F."/>
            <person name="Pallen M.J."/>
        </authorList>
    </citation>
    <scope>NUCLEOTIDE SEQUENCE</scope>
    <source>
        <strain evidence="6">14324</strain>
    </source>
</reference>
<evidence type="ECO:0000256" key="1">
    <source>
        <dbReference type="ARBA" id="ARBA00010688"/>
    </source>
</evidence>
<dbReference type="PRINTS" id="PR00990">
    <property type="entry name" value="RIBOKINASE"/>
</dbReference>